<name>A0A5B0GFZ7_9BURK</name>
<dbReference type="Pfam" id="PF00226">
    <property type="entry name" value="DnaJ"/>
    <property type="match status" value="1"/>
</dbReference>
<evidence type="ECO:0000256" key="1">
    <source>
        <dbReference type="SAM" id="MobiDB-lite"/>
    </source>
</evidence>
<feature type="domain" description="J" evidence="3">
    <location>
        <begin position="3"/>
        <end position="67"/>
    </location>
</feature>
<dbReference type="PRINTS" id="PR00625">
    <property type="entry name" value="JDOMAIN"/>
</dbReference>
<accession>A0A5B0GFZ7</accession>
<reference evidence="4 5" key="1">
    <citation type="submission" date="2019-08" db="EMBL/GenBank/DDBJ databases">
        <title>Paraburkholderia sp. DCY113.</title>
        <authorList>
            <person name="Kang J."/>
        </authorList>
    </citation>
    <scope>NUCLEOTIDE SEQUENCE [LARGE SCALE GENOMIC DNA]</scope>
    <source>
        <strain evidence="4 5">DCY113</strain>
    </source>
</reference>
<dbReference type="PANTHER" id="PTHR43908">
    <property type="entry name" value="AT29763P-RELATED"/>
    <property type="match status" value="1"/>
</dbReference>
<evidence type="ECO:0000313" key="5">
    <source>
        <dbReference type="Proteomes" id="UP000325273"/>
    </source>
</evidence>
<keyword evidence="2" id="KW-0812">Transmembrane</keyword>
<feature type="transmembrane region" description="Helical" evidence="2">
    <location>
        <begin position="161"/>
        <end position="182"/>
    </location>
</feature>
<feature type="region of interest" description="Disordered" evidence="1">
    <location>
        <begin position="69"/>
        <end position="160"/>
    </location>
</feature>
<dbReference type="InterPro" id="IPR001623">
    <property type="entry name" value="DnaJ_domain"/>
</dbReference>
<keyword evidence="2" id="KW-1133">Transmembrane helix</keyword>
<dbReference type="PANTHER" id="PTHR43908:SF3">
    <property type="entry name" value="AT29763P-RELATED"/>
    <property type="match status" value="1"/>
</dbReference>
<keyword evidence="2" id="KW-0472">Membrane</keyword>
<evidence type="ECO:0000256" key="2">
    <source>
        <dbReference type="SAM" id="Phobius"/>
    </source>
</evidence>
<dbReference type="AlphaFoldDB" id="A0A5B0GFZ7"/>
<proteinExistence type="predicted"/>
<dbReference type="Gene3D" id="1.10.287.110">
    <property type="entry name" value="DnaJ domain"/>
    <property type="match status" value="1"/>
</dbReference>
<dbReference type="InterPro" id="IPR051100">
    <property type="entry name" value="DnaJ_subfamily_B/C"/>
</dbReference>
<dbReference type="SUPFAM" id="SSF46565">
    <property type="entry name" value="Chaperone J-domain"/>
    <property type="match status" value="1"/>
</dbReference>
<evidence type="ECO:0000259" key="3">
    <source>
        <dbReference type="PROSITE" id="PS50076"/>
    </source>
</evidence>
<feature type="compositionally biased region" description="Basic and acidic residues" evidence="1">
    <location>
        <begin position="116"/>
        <end position="159"/>
    </location>
</feature>
<evidence type="ECO:0000313" key="4">
    <source>
        <dbReference type="EMBL" id="KAA1001755.1"/>
    </source>
</evidence>
<dbReference type="InterPro" id="IPR036869">
    <property type="entry name" value="J_dom_sf"/>
</dbReference>
<dbReference type="RefSeq" id="WP_149674954.1">
    <property type="nucleotide sequence ID" value="NZ_VTUZ01000040.1"/>
</dbReference>
<dbReference type="GO" id="GO:0030544">
    <property type="term" value="F:Hsp70 protein binding"/>
    <property type="evidence" value="ECO:0007669"/>
    <property type="project" value="TreeGrafter"/>
</dbReference>
<dbReference type="CDD" id="cd06257">
    <property type="entry name" value="DnaJ"/>
    <property type="match status" value="1"/>
</dbReference>
<gene>
    <name evidence="4" type="ORF">FVF58_38780</name>
</gene>
<dbReference type="PROSITE" id="PS50076">
    <property type="entry name" value="DNAJ_2"/>
    <property type="match status" value="1"/>
</dbReference>
<dbReference type="GO" id="GO:0071218">
    <property type="term" value="P:cellular response to misfolded protein"/>
    <property type="evidence" value="ECO:0007669"/>
    <property type="project" value="TreeGrafter"/>
</dbReference>
<feature type="compositionally biased region" description="Basic and acidic residues" evidence="1">
    <location>
        <begin position="82"/>
        <end position="109"/>
    </location>
</feature>
<dbReference type="Proteomes" id="UP000325273">
    <property type="component" value="Unassembled WGS sequence"/>
</dbReference>
<sequence>MHTHYDNLRVTRNATPGVIKAAYRALSQEFHPDRNSSHDATRIMIIINEAYAVLSDPAARARYDRKLDLDERQSKSAQQEAAHAKRETDAPEAGRKRAAEAAEQERRAAEAQAAEQKLRTAELREQVRRANEAARKRREARQATRKREPEQPPNQEKDSNVAGVAGGVILLLVAVGGFLVSVGTNTTPAARLAAPAVQATPASAPVLSVATRAPAVEHVNSAIATSLTRQK</sequence>
<dbReference type="EMBL" id="VTUZ01000040">
    <property type="protein sequence ID" value="KAA1001755.1"/>
    <property type="molecule type" value="Genomic_DNA"/>
</dbReference>
<comment type="caution">
    <text evidence="4">The sequence shown here is derived from an EMBL/GenBank/DDBJ whole genome shotgun (WGS) entry which is preliminary data.</text>
</comment>
<organism evidence="4 5">
    <name type="scientific">Paraburkholderia panacisoli</name>
    <dbReference type="NCBI Taxonomy" id="2603818"/>
    <lineage>
        <taxon>Bacteria</taxon>
        <taxon>Pseudomonadati</taxon>
        <taxon>Pseudomonadota</taxon>
        <taxon>Betaproteobacteria</taxon>
        <taxon>Burkholderiales</taxon>
        <taxon>Burkholderiaceae</taxon>
        <taxon>Paraburkholderia</taxon>
    </lineage>
</organism>
<keyword evidence="5" id="KW-1185">Reference proteome</keyword>
<protein>
    <submittedName>
        <fullName evidence="4">J domain-containing protein</fullName>
    </submittedName>
</protein>
<dbReference type="SMART" id="SM00271">
    <property type="entry name" value="DnaJ"/>
    <property type="match status" value="1"/>
</dbReference>